<dbReference type="Proteomes" id="UP000039217">
    <property type="component" value="Unassembled WGS sequence"/>
</dbReference>
<organism evidence="1 2">
    <name type="scientific">Mycobacterium tuberculosis</name>
    <dbReference type="NCBI Taxonomy" id="1773"/>
    <lineage>
        <taxon>Bacteria</taxon>
        <taxon>Bacillati</taxon>
        <taxon>Actinomycetota</taxon>
        <taxon>Actinomycetes</taxon>
        <taxon>Mycobacteriales</taxon>
        <taxon>Mycobacteriaceae</taxon>
        <taxon>Mycobacterium</taxon>
        <taxon>Mycobacterium tuberculosis complex</taxon>
    </lineage>
</organism>
<accession>A0A655F6G3</accession>
<dbReference type="EMBL" id="CQQC01000894">
    <property type="protein sequence ID" value="CNV48549.1"/>
    <property type="molecule type" value="Genomic_DNA"/>
</dbReference>
<name>A0A655F6G3_MYCTX</name>
<dbReference type="AlphaFoldDB" id="A0A655F6G3"/>
<proteinExistence type="predicted"/>
<evidence type="ECO:0000313" key="1">
    <source>
        <dbReference type="EMBL" id="CNV48549.1"/>
    </source>
</evidence>
<reference evidence="1 2" key="1">
    <citation type="submission" date="2015-03" db="EMBL/GenBank/DDBJ databases">
        <authorList>
            <consortium name="Pathogen Informatics"/>
        </authorList>
    </citation>
    <scope>NUCLEOTIDE SEQUENCE [LARGE SCALE GENOMIC DNA]</scope>
    <source>
        <strain evidence="1 2">D00501624</strain>
    </source>
</reference>
<gene>
    <name evidence="1" type="ORF">ERS007661_02506</name>
</gene>
<sequence length="45" mass="4802">MAESTLIFSACNAAGWKLTGSSIAVSASSCMRWFWMTSRAAPMPS</sequence>
<evidence type="ECO:0000313" key="2">
    <source>
        <dbReference type="Proteomes" id="UP000039217"/>
    </source>
</evidence>
<protein>
    <submittedName>
        <fullName evidence="1">Uncharacterized protein</fullName>
    </submittedName>
</protein>